<reference evidence="2 3" key="1">
    <citation type="submission" date="2023-01" db="EMBL/GenBank/DDBJ databases">
        <title>Cultivation and genomic characterization of new, ubiquitous marine nitrite-oxidizing bacteria from the Nitrospirales.</title>
        <authorList>
            <person name="Mueller A.J."/>
            <person name="Daebeler A."/>
            <person name="Herbold C.W."/>
            <person name="Kirkegaard R.H."/>
            <person name="Daims H."/>
        </authorList>
    </citation>
    <scope>NUCLEOTIDE SEQUENCE [LARGE SCALE GENOMIC DNA]</scope>
    <source>
        <strain evidence="2 3">DK</strain>
    </source>
</reference>
<dbReference type="EMBL" id="CP116968">
    <property type="protein sequence ID" value="WNM60227.1"/>
    <property type="molecule type" value="Genomic_DNA"/>
</dbReference>
<proteinExistence type="predicted"/>
<dbReference type="Gene3D" id="3.10.180.10">
    <property type="entry name" value="2,3-Dihydroxybiphenyl 1,2-Dioxygenase, domain 1"/>
    <property type="match status" value="1"/>
</dbReference>
<dbReference type="Proteomes" id="UP001302494">
    <property type="component" value="Chromosome"/>
</dbReference>
<dbReference type="InterPro" id="IPR029068">
    <property type="entry name" value="Glyas_Bleomycin-R_OHBP_Dase"/>
</dbReference>
<dbReference type="RefSeq" id="WP_312740700.1">
    <property type="nucleotide sequence ID" value="NZ_CP116968.1"/>
</dbReference>
<gene>
    <name evidence="2" type="ORF">PQG83_10665</name>
</gene>
<evidence type="ECO:0000313" key="2">
    <source>
        <dbReference type="EMBL" id="WNM60227.1"/>
    </source>
</evidence>
<keyword evidence="3" id="KW-1185">Reference proteome</keyword>
<evidence type="ECO:0000256" key="1">
    <source>
        <dbReference type="SAM" id="MobiDB-lite"/>
    </source>
</evidence>
<dbReference type="KEGG" id="nneo:PQG83_10665"/>
<organism evidence="2 3">
    <name type="scientific">Candidatus Nitrospira neomarina</name>
    <dbReference type="NCBI Taxonomy" id="3020899"/>
    <lineage>
        <taxon>Bacteria</taxon>
        <taxon>Pseudomonadati</taxon>
        <taxon>Nitrospirota</taxon>
        <taxon>Nitrospiria</taxon>
        <taxon>Nitrospirales</taxon>
        <taxon>Nitrospiraceae</taxon>
        <taxon>Nitrospira</taxon>
    </lineage>
</organism>
<dbReference type="AlphaFoldDB" id="A0AA96GFR4"/>
<protein>
    <submittedName>
        <fullName evidence="2">VOC family protein</fullName>
    </submittedName>
</protein>
<accession>A0AA96GFR4</accession>
<dbReference type="CDD" id="cd06587">
    <property type="entry name" value="VOC"/>
    <property type="match status" value="1"/>
</dbReference>
<sequence>MAARGQRTLTKKQKLPSRPPKLDTIHHVAIPVPNVAEGVEWYTSRFNCCVEYIDDTWALLAFANTKLALVLPREHPSHFALSRPDAHKFGELVTHRDGLNSVYITDAFGNSIEVLEES</sequence>
<name>A0AA96GFR4_9BACT</name>
<dbReference type="SUPFAM" id="SSF54593">
    <property type="entry name" value="Glyoxalase/Bleomycin resistance protein/Dihydroxybiphenyl dioxygenase"/>
    <property type="match status" value="1"/>
</dbReference>
<feature type="region of interest" description="Disordered" evidence="1">
    <location>
        <begin position="1"/>
        <end position="20"/>
    </location>
</feature>
<evidence type="ECO:0000313" key="3">
    <source>
        <dbReference type="Proteomes" id="UP001302494"/>
    </source>
</evidence>